<feature type="binding site" evidence="4">
    <location>
        <position position="351"/>
    </location>
    <ligand>
        <name>substrate</name>
    </ligand>
</feature>
<dbReference type="EMBL" id="VTOX01000010">
    <property type="protein sequence ID" value="NKE68315.1"/>
    <property type="molecule type" value="Genomic_DNA"/>
</dbReference>
<feature type="modified residue" description="N6-(pyridoxal phosphate)lysine" evidence="5">
    <location>
        <position position="206"/>
    </location>
</feature>
<accession>A0A7X6DJH3</accession>
<evidence type="ECO:0000313" key="7">
    <source>
        <dbReference type="EMBL" id="NKE68315.1"/>
    </source>
</evidence>
<dbReference type="Gene3D" id="3.90.1150.10">
    <property type="entry name" value="Aspartate Aminotransferase, domain 1"/>
    <property type="match status" value="1"/>
</dbReference>
<keyword evidence="7" id="KW-0808">Transferase</keyword>
<sequence>MLNLNFHPAGRHFLGIPGPSPVPDRLLRAMSYPTIDHRGPEFGALGRQVLQGLAAVFRTQHPVVVYPSSGTGAWEAALVNTLSPGDQVLMYETGHFASLWHRMALRLGLQPEFLGLPGAQGWRHGVDAGRIADRLRADTGHAIKAVCVVHNETSTGVTSDIPAVRRAIDAAGHPALLMVDTISSLACVDYRHDEWGVDVTVSGSQKGLMLPPGISFNALSPKALAASKSARLPRSYWGWDEILESNKTGYWPYTPNTNLLYALSEALQMLQAEGLPNVFARHARLGEACRAAVRAWGLEIQCADPKLYSPVLTGVVMPEGVDADRVRDLIWRRFNLSLGTGLGKVKGRMFRIGHLGDCNDLSLLAAVGGCEMGLKLAGVRVRESGTAAAMEHLAATGSELRAG</sequence>
<reference evidence="7 8" key="1">
    <citation type="journal article" date="2020" name="Nature">
        <title>Bacterial chemolithoautotrophy via manganese oxidation.</title>
        <authorList>
            <person name="Yu H."/>
            <person name="Leadbetter J.R."/>
        </authorList>
    </citation>
    <scope>NUCLEOTIDE SEQUENCE [LARGE SCALE GENOMIC DNA]</scope>
    <source>
        <strain evidence="7 8">RBP-1</strain>
    </source>
</reference>
<dbReference type="Proteomes" id="UP000521868">
    <property type="component" value="Unassembled WGS sequence"/>
</dbReference>
<dbReference type="Gene3D" id="3.40.640.10">
    <property type="entry name" value="Type I PLP-dependent aspartate aminotransferase-like (Major domain)"/>
    <property type="match status" value="1"/>
</dbReference>
<feature type="domain" description="Aminotransferase class V" evidence="6">
    <location>
        <begin position="37"/>
        <end position="296"/>
    </location>
</feature>
<gene>
    <name evidence="7" type="ORF">RAMLITH_21075</name>
</gene>
<dbReference type="PANTHER" id="PTHR21152">
    <property type="entry name" value="AMINOTRANSFERASE CLASS V"/>
    <property type="match status" value="1"/>
</dbReference>
<dbReference type="FunFam" id="3.40.640.10:FF:000054">
    <property type="entry name" value="Serine--glyoxylate aminotransferase"/>
    <property type="match status" value="1"/>
</dbReference>
<dbReference type="InterPro" id="IPR024169">
    <property type="entry name" value="SP_NH2Trfase/AEP_transaminase"/>
</dbReference>
<evidence type="ECO:0000313" key="8">
    <source>
        <dbReference type="Proteomes" id="UP000521868"/>
    </source>
</evidence>
<dbReference type="Pfam" id="PF00266">
    <property type="entry name" value="Aminotran_5"/>
    <property type="match status" value="1"/>
</dbReference>
<keyword evidence="8" id="KW-1185">Reference proteome</keyword>
<evidence type="ECO:0000256" key="2">
    <source>
        <dbReference type="ARBA" id="ARBA00009236"/>
    </source>
</evidence>
<name>A0A7X6DJH3_9BURK</name>
<dbReference type="RefSeq" id="WP_168109445.1">
    <property type="nucleotide sequence ID" value="NZ_VTOX01000010.1"/>
</dbReference>
<protein>
    <submittedName>
        <fullName evidence="7">Aminotransferase class V-fold PLP-dependent enzyme</fullName>
    </submittedName>
</protein>
<comment type="caution">
    <text evidence="7">The sequence shown here is derived from an EMBL/GenBank/DDBJ whole genome shotgun (WGS) entry which is preliminary data.</text>
</comment>
<evidence type="ECO:0000256" key="4">
    <source>
        <dbReference type="PIRSR" id="PIRSR000524-1"/>
    </source>
</evidence>
<dbReference type="AlphaFoldDB" id="A0A7X6DJH3"/>
<dbReference type="InterPro" id="IPR000192">
    <property type="entry name" value="Aminotrans_V_dom"/>
</dbReference>
<proteinExistence type="inferred from homology"/>
<dbReference type="GO" id="GO:0004760">
    <property type="term" value="F:L-serine-pyruvate transaminase activity"/>
    <property type="evidence" value="ECO:0007669"/>
    <property type="project" value="TreeGrafter"/>
</dbReference>
<dbReference type="InterPro" id="IPR015422">
    <property type="entry name" value="PyrdxlP-dep_Trfase_small"/>
</dbReference>
<dbReference type="GO" id="GO:0008453">
    <property type="term" value="F:alanine-glyoxylate transaminase activity"/>
    <property type="evidence" value="ECO:0007669"/>
    <property type="project" value="TreeGrafter"/>
</dbReference>
<dbReference type="InterPro" id="IPR015421">
    <property type="entry name" value="PyrdxlP-dep_Trfase_major"/>
</dbReference>
<keyword evidence="3 5" id="KW-0663">Pyridoxal phosphate</keyword>
<dbReference type="GO" id="GO:0019265">
    <property type="term" value="P:glycine biosynthetic process, by transamination of glyoxylate"/>
    <property type="evidence" value="ECO:0007669"/>
    <property type="project" value="TreeGrafter"/>
</dbReference>
<dbReference type="FunFam" id="3.90.1150.10:FF:000031">
    <property type="entry name" value="Serine--glyoxylate aminotransferase"/>
    <property type="match status" value="1"/>
</dbReference>
<evidence type="ECO:0000256" key="3">
    <source>
        <dbReference type="ARBA" id="ARBA00022898"/>
    </source>
</evidence>
<evidence type="ECO:0000259" key="6">
    <source>
        <dbReference type="Pfam" id="PF00266"/>
    </source>
</evidence>
<organism evidence="7 8">
    <name type="scientific">Ramlibacter lithotrophicus</name>
    <dbReference type="NCBI Taxonomy" id="2606681"/>
    <lineage>
        <taxon>Bacteria</taxon>
        <taxon>Pseudomonadati</taxon>
        <taxon>Pseudomonadota</taxon>
        <taxon>Betaproteobacteria</taxon>
        <taxon>Burkholderiales</taxon>
        <taxon>Comamonadaceae</taxon>
        <taxon>Ramlibacter</taxon>
    </lineage>
</organism>
<dbReference type="InterPro" id="IPR015424">
    <property type="entry name" value="PyrdxlP-dep_Trfase"/>
</dbReference>
<comment type="cofactor">
    <cofactor evidence="1 5">
        <name>pyridoxal 5'-phosphate</name>
        <dbReference type="ChEBI" id="CHEBI:597326"/>
    </cofactor>
</comment>
<dbReference type="PIRSF" id="PIRSF000524">
    <property type="entry name" value="SPT"/>
    <property type="match status" value="1"/>
</dbReference>
<comment type="similarity">
    <text evidence="2">Belongs to the class-V pyridoxal-phosphate-dependent aminotransferase family.</text>
</comment>
<evidence type="ECO:0000256" key="1">
    <source>
        <dbReference type="ARBA" id="ARBA00001933"/>
    </source>
</evidence>
<dbReference type="SUPFAM" id="SSF53383">
    <property type="entry name" value="PLP-dependent transferases"/>
    <property type="match status" value="1"/>
</dbReference>
<evidence type="ECO:0000256" key="5">
    <source>
        <dbReference type="PIRSR" id="PIRSR000524-50"/>
    </source>
</evidence>
<keyword evidence="7" id="KW-0032">Aminotransferase</keyword>
<dbReference type="PANTHER" id="PTHR21152:SF40">
    <property type="entry name" value="ALANINE--GLYOXYLATE AMINOTRANSFERASE"/>
    <property type="match status" value="1"/>
</dbReference>